<evidence type="ECO:0000313" key="9">
    <source>
        <dbReference type="EMBL" id="KAA0022155.1"/>
    </source>
</evidence>
<dbReference type="InterPro" id="IPR036388">
    <property type="entry name" value="WH-like_DNA-bd_sf"/>
</dbReference>
<evidence type="ECO:0000256" key="5">
    <source>
        <dbReference type="ARBA" id="ARBA00023125"/>
    </source>
</evidence>
<dbReference type="RefSeq" id="WP_149430916.1">
    <property type="nucleotide sequence ID" value="NZ_VLNY01000006.1"/>
</dbReference>
<dbReference type="OrthoDB" id="3211555at2"/>
<keyword evidence="10" id="KW-1185">Reference proteome</keyword>
<comment type="caution">
    <text evidence="9">The sequence shown here is derived from an EMBL/GenBank/DDBJ whole genome shotgun (WGS) entry which is preliminary data.</text>
</comment>
<evidence type="ECO:0000313" key="10">
    <source>
        <dbReference type="Proteomes" id="UP000322244"/>
    </source>
</evidence>
<dbReference type="NCBIfam" id="TIGR02937">
    <property type="entry name" value="sigma70-ECF"/>
    <property type="match status" value="1"/>
</dbReference>
<keyword evidence="4" id="KW-0731">Sigma factor</keyword>
<dbReference type="NCBIfam" id="NF007214">
    <property type="entry name" value="PRK09636.1"/>
    <property type="match status" value="1"/>
</dbReference>
<evidence type="ECO:0000256" key="2">
    <source>
        <dbReference type="ARBA" id="ARBA00011344"/>
    </source>
</evidence>
<sequence>MNLTTDSHEYKRLFGVAYRILGSAHDAEDAIQEGALRWQALSPADRELIREPLAWMTRVVSRICLDQLGSTRARRESYAGIWLPEPVPGSIGPDSSVGRSLDPADAITLDESVSMALLRAMESLTPGERVALILHDVFALPFAEIGEIVGRTPEACRQLASTARRNIRSGPRFQSDGDERKQAVLAFTQACVTGNLDALMSALDPKVVVRSDGGGRVNVARRPVVGAEEVARFVMGIIGVREAHGENMISRFEAINNHTGLVISIGDQVIAVVDFAVVAGLIAEIAIIMNPEKLTLWTTTLSP</sequence>
<dbReference type="GO" id="GO:0016987">
    <property type="term" value="F:sigma factor activity"/>
    <property type="evidence" value="ECO:0007669"/>
    <property type="project" value="UniProtKB-KW"/>
</dbReference>
<dbReference type="InterPro" id="IPR052704">
    <property type="entry name" value="ECF_Sigma-70_Domain"/>
</dbReference>
<dbReference type="Proteomes" id="UP000322244">
    <property type="component" value="Unassembled WGS sequence"/>
</dbReference>
<dbReference type="Pfam" id="PF04542">
    <property type="entry name" value="Sigma70_r2"/>
    <property type="match status" value="1"/>
</dbReference>
<dbReference type="InterPro" id="IPR032710">
    <property type="entry name" value="NTF2-like_dom_sf"/>
</dbReference>
<evidence type="ECO:0000256" key="4">
    <source>
        <dbReference type="ARBA" id="ARBA00023082"/>
    </source>
</evidence>
<dbReference type="GO" id="GO:0006352">
    <property type="term" value="P:DNA-templated transcription initiation"/>
    <property type="evidence" value="ECO:0007669"/>
    <property type="project" value="InterPro"/>
</dbReference>
<dbReference type="Gene3D" id="1.10.10.10">
    <property type="entry name" value="Winged helix-like DNA-binding domain superfamily/Winged helix DNA-binding domain"/>
    <property type="match status" value="1"/>
</dbReference>
<feature type="domain" description="RNA polymerase sigma-70 region 2" evidence="7">
    <location>
        <begin position="9"/>
        <end position="72"/>
    </location>
</feature>
<proteinExistence type="inferred from homology"/>
<protein>
    <submittedName>
        <fullName evidence="9">Sigma-70 family RNA polymerase sigma factor</fullName>
    </submittedName>
</protein>
<dbReference type="InterPro" id="IPR013249">
    <property type="entry name" value="RNA_pol_sigma70_r4_t2"/>
</dbReference>
<evidence type="ECO:0000259" key="8">
    <source>
        <dbReference type="Pfam" id="PF08281"/>
    </source>
</evidence>
<dbReference type="InterPro" id="IPR013325">
    <property type="entry name" value="RNA_pol_sigma_r2"/>
</dbReference>
<gene>
    <name evidence="9" type="ORF">FOY51_14225</name>
</gene>
<dbReference type="Pfam" id="PF08281">
    <property type="entry name" value="Sigma70_r4_2"/>
    <property type="match status" value="1"/>
</dbReference>
<dbReference type="InterPro" id="IPR013324">
    <property type="entry name" value="RNA_pol_sigma_r3/r4-like"/>
</dbReference>
<dbReference type="GO" id="GO:0003677">
    <property type="term" value="F:DNA binding"/>
    <property type="evidence" value="ECO:0007669"/>
    <property type="project" value="UniProtKB-KW"/>
</dbReference>
<dbReference type="SUPFAM" id="SSF54427">
    <property type="entry name" value="NTF2-like"/>
    <property type="match status" value="1"/>
</dbReference>
<feature type="domain" description="RNA polymerase sigma factor 70 region 4 type 2" evidence="8">
    <location>
        <begin position="115"/>
        <end position="166"/>
    </location>
</feature>
<dbReference type="PANTHER" id="PTHR30173:SF43">
    <property type="entry name" value="ECF RNA POLYMERASE SIGMA FACTOR SIGI-RELATED"/>
    <property type="match status" value="1"/>
</dbReference>
<evidence type="ECO:0000256" key="6">
    <source>
        <dbReference type="ARBA" id="ARBA00023163"/>
    </source>
</evidence>
<keyword evidence="5" id="KW-0238">DNA-binding</keyword>
<dbReference type="AlphaFoldDB" id="A0A5A7SCD8"/>
<keyword evidence="6" id="KW-0804">Transcription</keyword>
<dbReference type="SUPFAM" id="SSF88659">
    <property type="entry name" value="Sigma3 and sigma4 domains of RNA polymerase sigma factors"/>
    <property type="match status" value="1"/>
</dbReference>
<dbReference type="InterPro" id="IPR014284">
    <property type="entry name" value="RNA_pol_sigma-70_dom"/>
</dbReference>
<evidence type="ECO:0000256" key="3">
    <source>
        <dbReference type="ARBA" id="ARBA00023015"/>
    </source>
</evidence>
<accession>A0A5A7SCD8</accession>
<reference evidence="9 10" key="1">
    <citation type="submission" date="2019-07" db="EMBL/GenBank/DDBJ databases">
        <title>Rhodococcus cavernicolus sp. nov., isolated from a cave.</title>
        <authorList>
            <person name="Lee S.D."/>
        </authorList>
    </citation>
    <scope>NUCLEOTIDE SEQUENCE [LARGE SCALE GENOMIC DNA]</scope>
    <source>
        <strain evidence="9 10">C1-24</strain>
    </source>
</reference>
<dbReference type="InterPro" id="IPR007627">
    <property type="entry name" value="RNA_pol_sigma70_r2"/>
</dbReference>
<dbReference type="PANTHER" id="PTHR30173">
    <property type="entry name" value="SIGMA 19 FACTOR"/>
    <property type="match status" value="1"/>
</dbReference>
<dbReference type="Gene3D" id="3.10.450.50">
    <property type="match status" value="1"/>
</dbReference>
<dbReference type="EMBL" id="VLNY01000006">
    <property type="protein sequence ID" value="KAA0022155.1"/>
    <property type="molecule type" value="Genomic_DNA"/>
</dbReference>
<evidence type="ECO:0000259" key="7">
    <source>
        <dbReference type="Pfam" id="PF04542"/>
    </source>
</evidence>
<comment type="similarity">
    <text evidence="1">Belongs to the sigma-70 factor family. ECF subfamily.</text>
</comment>
<dbReference type="SUPFAM" id="SSF88946">
    <property type="entry name" value="Sigma2 domain of RNA polymerase sigma factors"/>
    <property type="match status" value="1"/>
</dbReference>
<comment type="subunit">
    <text evidence="2">Interacts transiently with the RNA polymerase catalytic core formed by RpoA, RpoB, RpoC and RpoZ (2 alpha, 1 beta, 1 beta' and 1 omega subunit) to form the RNA polymerase holoenzyme that can initiate transcription.</text>
</comment>
<organism evidence="9 10">
    <name type="scientific">Antrihabitans cavernicola</name>
    <dbReference type="NCBI Taxonomy" id="2495913"/>
    <lineage>
        <taxon>Bacteria</taxon>
        <taxon>Bacillati</taxon>
        <taxon>Actinomycetota</taxon>
        <taxon>Actinomycetes</taxon>
        <taxon>Mycobacteriales</taxon>
        <taxon>Nocardiaceae</taxon>
        <taxon>Antrihabitans</taxon>
    </lineage>
</organism>
<evidence type="ECO:0000256" key="1">
    <source>
        <dbReference type="ARBA" id="ARBA00010641"/>
    </source>
</evidence>
<dbReference type="Gene3D" id="1.10.1740.10">
    <property type="match status" value="1"/>
</dbReference>
<name>A0A5A7SCD8_9NOCA</name>
<keyword evidence="3" id="KW-0805">Transcription regulation</keyword>